<name>A0ABP0JNQ1_9DINO</name>
<dbReference type="PROSITE" id="PS50893">
    <property type="entry name" value="ABC_TRANSPORTER_2"/>
    <property type="match status" value="1"/>
</dbReference>
<evidence type="ECO:0000256" key="1">
    <source>
        <dbReference type="ARBA" id="ARBA00004141"/>
    </source>
</evidence>
<feature type="domain" description="ABC transporter" evidence="8">
    <location>
        <begin position="550"/>
        <end position="805"/>
    </location>
</feature>
<keyword evidence="4" id="KW-0677">Repeat</keyword>
<keyword evidence="6" id="KW-1133">Transmembrane helix</keyword>
<keyword evidence="3" id="KW-0732">Signal</keyword>
<evidence type="ECO:0000256" key="5">
    <source>
        <dbReference type="ARBA" id="ARBA00022837"/>
    </source>
</evidence>
<dbReference type="Proteomes" id="UP001642484">
    <property type="component" value="Unassembled WGS sequence"/>
</dbReference>
<gene>
    <name evidence="9" type="ORF">CCMP2556_LOCUS12343</name>
</gene>
<dbReference type="PANTHER" id="PTHR24221">
    <property type="entry name" value="ATP-BINDING CASSETTE SUB-FAMILY B"/>
    <property type="match status" value="1"/>
</dbReference>
<dbReference type="SMART" id="SM00237">
    <property type="entry name" value="Calx_beta"/>
    <property type="match status" value="1"/>
</dbReference>
<comment type="caution">
    <text evidence="9">The sequence shown here is derived from an EMBL/GenBank/DDBJ whole genome shotgun (WGS) entry which is preliminary data.</text>
</comment>
<dbReference type="InterPro" id="IPR011527">
    <property type="entry name" value="ABC1_TM_dom"/>
</dbReference>
<evidence type="ECO:0000256" key="4">
    <source>
        <dbReference type="ARBA" id="ARBA00022737"/>
    </source>
</evidence>
<dbReference type="InterPro" id="IPR003439">
    <property type="entry name" value="ABC_transporter-like_ATP-bd"/>
</dbReference>
<proteinExistence type="predicted"/>
<accession>A0ABP0JNQ1</accession>
<keyword evidence="5" id="KW-0106">Calcium</keyword>
<dbReference type="Pfam" id="PF00664">
    <property type="entry name" value="ABC_membrane"/>
    <property type="match status" value="1"/>
</dbReference>
<dbReference type="Gene3D" id="2.60.40.2030">
    <property type="match status" value="1"/>
</dbReference>
<dbReference type="InterPro" id="IPR036640">
    <property type="entry name" value="ABC1_TM_sf"/>
</dbReference>
<evidence type="ECO:0000259" key="8">
    <source>
        <dbReference type="PROSITE" id="PS50893"/>
    </source>
</evidence>
<dbReference type="Gene3D" id="3.40.50.300">
    <property type="entry name" value="P-loop containing nucleotide triphosphate hydrolases"/>
    <property type="match status" value="1"/>
</dbReference>
<keyword evidence="7" id="KW-0472">Membrane</keyword>
<evidence type="ECO:0000313" key="10">
    <source>
        <dbReference type="Proteomes" id="UP001642484"/>
    </source>
</evidence>
<dbReference type="InterPro" id="IPR039421">
    <property type="entry name" value="Type_1_exporter"/>
</dbReference>
<reference evidence="9 10" key="1">
    <citation type="submission" date="2024-02" db="EMBL/GenBank/DDBJ databases">
        <authorList>
            <person name="Chen Y."/>
            <person name="Shah S."/>
            <person name="Dougan E. K."/>
            <person name="Thang M."/>
            <person name="Chan C."/>
        </authorList>
    </citation>
    <scope>NUCLEOTIDE SEQUENCE [LARGE SCALE GENOMIC DNA]</scope>
</reference>
<dbReference type="InterPro" id="IPR038081">
    <property type="entry name" value="CalX-like_sf"/>
</dbReference>
<evidence type="ECO:0000256" key="6">
    <source>
        <dbReference type="ARBA" id="ARBA00022989"/>
    </source>
</evidence>
<dbReference type="InterPro" id="IPR003644">
    <property type="entry name" value="Calx_beta"/>
</dbReference>
<sequence>MSDDDDDLVRFASSLFYATEEQDKAEVVLIRSGEPSNACRVRCYTEDLSGQAGLRYASVDETVEFASGQSMAYVRVPILRDAAWHTCEEFAMRLSDPQDCKIRGGGCRVKIIDQDYFPDNCLQQHIVLDELDMVSHWTFTTSFLRLCWKQAGVPWKATVSVLISLMHNAYFLLTIYLKVYIINVLLAKAAEAGRQEREAFHPHPDSPPEYETLRQLRSEEAESGGLLGNDLLVPGHFQETAAIIGACYVVPFAVLHVLDLVRAKLGLSGSLKTMLMSALFRRFMSYKSDVRQNVSDAEISMMCVRDIPELISQGVMSGFKLIEILCQILTTMVFLFMEDTLAIVPFAVYPLLAGLWMGIRRPILKEVQDNKLKAGNDLVKGIQQACMNFNLILDYRKRSKAVDRFSTVAMSYRKAMSVGHLVDINNGRFFPWLTTLSMAAYCIIGVQQLQEGTTTIGTFVATFGIFHEVGHELEAGYEIMIAMMQAFHSVKNLTKMLNMETDDVDRMASVELRLRVGIEERSKTLKQLTHGKSAEEVASAYQIVDDLIDIQLSNLTYVLNDGGKDVKILDGTSMQLKQGKITCIASGERQGKSTVLRIIAGALKPTEGYVFVPPHLQVLQVEDTPSFLPHSLKSNLIFGVSDDDLSLASYDRVKEICNKLEFSDKLMRRLEQDWSGLNKEDDHAWLSQLTSTDQMQIHLARAFISNPHVLVLHKPFMRFYNQAMQEAVLQTLKDFVHFRGICMANNKPEDVQQRRARTVILSAFHSIEIQNSDDLLLLRDRTLSSVTPQDVLKTVSMSHPRLKSSKTITKEQN</sequence>
<dbReference type="SUPFAM" id="SSF141072">
    <property type="entry name" value="CalX-like"/>
    <property type="match status" value="1"/>
</dbReference>
<evidence type="ECO:0000256" key="2">
    <source>
        <dbReference type="ARBA" id="ARBA00022692"/>
    </source>
</evidence>
<keyword evidence="2" id="KW-0812">Transmembrane</keyword>
<dbReference type="PANTHER" id="PTHR24221:SF654">
    <property type="entry name" value="ATP-BINDING CASSETTE SUB-FAMILY B MEMBER 6"/>
    <property type="match status" value="1"/>
</dbReference>
<dbReference type="EMBL" id="CAXAMN010006002">
    <property type="protein sequence ID" value="CAK9016080.1"/>
    <property type="molecule type" value="Genomic_DNA"/>
</dbReference>
<dbReference type="Pfam" id="PF03160">
    <property type="entry name" value="Calx-beta"/>
    <property type="match status" value="1"/>
</dbReference>
<dbReference type="Pfam" id="PF00005">
    <property type="entry name" value="ABC_tran"/>
    <property type="match status" value="1"/>
</dbReference>
<evidence type="ECO:0000313" key="9">
    <source>
        <dbReference type="EMBL" id="CAK9016080.1"/>
    </source>
</evidence>
<organism evidence="9 10">
    <name type="scientific">Durusdinium trenchii</name>
    <dbReference type="NCBI Taxonomy" id="1381693"/>
    <lineage>
        <taxon>Eukaryota</taxon>
        <taxon>Sar</taxon>
        <taxon>Alveolata</taxon>
        <taxon>Dinophyceae</taxon>
        <taxon>Suessiales</taxon>
        <taxon>Symbiodiniaceae</taxon>
        <taxon>Durusdinium</taxon>
    </lineage>
</organism>
<comment type="subcellular location">
    <subcellularLocation>
        <location evidence="1">Membrane</location>
        <topology evidence="1">Multi-pass membrane protein</topology>
    </subcellularLocation>
</comment>
<dbReference type="SUPFAM" id="SSF90123">
    <property type="entry name" value="ABC transporter transmembrane region"/>
    <property type="match status" value="1"/>
</dbReference>
<evidence type="ECO:0000256" key="3">
    <source>
        <dbReference type="ARBA" id="ARBA00022729"/>
    </source>
</evidence>
<evidence type="ECO:0000256" key="7">
    <source>
        <dbReference type="ARBA" id="ARBA00023136"/>
    </source>
</evidence>
<dbReference type="InterPro" id="IPR027417">
    <property type="entry name" value="P-loop_NTPase"/>
</dbReference>
<dbReference type="SUPFAM" id="SSF52540">
    <property type="entry name" value="P-loop containing nucleoside triphosphate hydrolases"/>
    <property type="match status" value="1"/>
</dbReference>
<protein>
    <recommendedName>
        <fullName evidence="8">ABC transporter domain-containing protein</fullName>
    </recommendedName>
</protein>
<keyword evidence="10" id="KW-1185">Reference proteome</keyword>
<dbReference type="Gene3D" id="1.20.1560.10">
    <property type="entry name" value="ABC transporter type 1, transmembrane domain"/>
    <property type="match status" value="1"/>
</dbReference>